<reference evidence="4 5" key="1">
    <citation type="journal article" date="2011" name="Genome Res.">
        <title>Phylogeny-wide analysis of social amoeba genomes highlights ancient origins for complex intercellular communication.</title>
        <authorList>
            <person name="Heidel A.J."/>
            <person name="Lawal H.M."/>
            <person name="Felder M."/>
            <person name="Schilde C."/>
            <person name="Helps N.R."/>
            <person name="Tunggal B."/>
            <person name="Rivero F."/>
            <person name="John U."/>
            <person name="Schleicher M."/>
            <person name="Eichinger L."/>
            <person name="Platzer M."/>
            <person name="Noegel A.A."/>
            <person name="Schaap P."/>
            <person name="Gloeckner G."/>
        </authorList>
    </citation>
    <scope>NUCLEOTIDE SEQUENCE [LARGE SCALE GENOMIC DNA]</scope>
    <source>
        <strain evidence="5">ATCC 26659 / Pp 5 / PN500</strain>
    </source>
</reference>
<dbReference type="GO" id="GO:0003924">
    <property type="term" value="F:GTPase activity"/>
    <property type="evidence" value="ECO:0007669"/>
    <property type="project" value="InterPro"/>
</dbReference>
<dbReference type="STRING" id="670386.D3B209"/>
<evidence type="ECO:0000313" key="5">
    <source>
        <dbReference type="Proteomes" id="UP000001396"/>
    </source>
</evidence>
<proteinExistence type="predicted"/>
<dbReference type="Gene3D" id="3.40.50.300">
    <property type="entry name" value="P-loop containing nucleotide triphosphate hydrolases"/>
    <property type="match status" value="1"/>
</dbReference>
<protein>
    <submittedName>
        <fullName evidence="4">Uncharacterized protein</fullName>
    </submittedName>
</protein>
<dbReference type="InterPro" id="IPR006689">
    <property type="entry name" value="Small_GTPase_ARF/SAR"/>
</dbReference>
<accession>D3B209</accession>
<dbReference type="EMBL" id="ADBJ01000008">
    <property type="protein sequence ID" value="EFA85333.1"/>
    <property type="molecule type" value="Genomic_DNA"/>
</dbReference>
<keyword evidence="5" id="KW-1185">Reference proteome</keyword>
<evidence type="ECO:0000256" key="2">
    <source>
        <dbReference type="ARBA" id="ARBA00023134"/>
    </source>
</evidence>
<dbReference type="RefSeq" id="XP_020437442.1">
    <property type="nucleotide sequence ID" value="XM_020573325.1"/>
</dbReference>
<dbReference type="InterPro" id="IPR027417">
    <property type="entry name" value="P-loop_NTPase"/>
</dbReference>
<comment type="caution">
    <text evidence="4">The sequence shown here is derived from an EMBL/GenBank/DDBJ whole genome shotgun (WGS) entry which is preliminary data.</text>
</comment>
<keyword evidence="1 3" id="KW-0547">Nucleotide-binding</keyword>
<name>D3B209_HETP5</name>
<evidence type="ECO:0000256" key="1">
    <source>
        <dbReference type="ARBA" id="ARBA00022741"/>
    </source>
</evidence>
<dbReference type="AlphaFoldDB" id="D3B209"/>
<feature type="binding site" evidence="3">
    <location>
        <begin position="153"/>
        <end position="156"/>
    </location>
    <ligand>
        <name>GTP</name>
        <dbReference type="ChEBI" id="CHEBI:37565"/>
    </ligand>
</feature>
<dbReference type="GeneID" id="31357860"/>
<gene>
    <name evidence="4" type="ORF">PPL_02335</name>
</gene>
<dbReference type="SMART" id="SM00177">
    <property type="entry name" value="ARF"/>
    <property type="match status" value="1"/>
</dbReference>
<dbReference type="SUPFAM" id="SSF52540">
    <property type="entry name" value="P-loop containing nucleoside triphosphate hydrolases"/>
    <property type="match status" value="1"/>
</dbReference>
<dbReference type="InterPro" id="IPR024156">
    <property type="entry name" value="Small_GTPase_ARF"/>
</dbReference>
<dbReference type="PANTHER" id="PTHR11711">
    <property type="entry name" value="ADP RIBOSYLATION FACTOR-RELATED"/>
    <property type="match status" value="1"/>
</dbReference>
<organism evidence="4 5">
    <name type="scientific">Heterostelium pallidum (strain ATCC 26659 / Pp 5 / PN500)</name>
    <name type="common">Cellular slime mold</name>
    <name type="synonym">Polysphondylium pallidum</name>
    <dbReference type="NCBI Taxonomy" id="670386"/>
    <lineage>
        <taxon>Eukaryota</taxon>
        <taxon>Amoebozoa</taxon>
        <taxon>Evosea</taxon>
        <taxon>Eumycetozoa</taxon>
        <taxon>Dictyostelia</taxon>
        <taxon>Acytosteliales</taxon>
        <taxon>Acytosteliaceae</taxon>
        <taxon>Heterostelium</taxon>
    </lineage>
</organism>
<keyword evidence="2 3" id="KW-0342">GTP-binding</keyword>
<dbReference type="Proteomes" id="UP000001396">
    <property type="component" value="Unassembled WGS sequence"/>
</dbReference>
<dbReference type="Pfam" id="PF00025">
    <property type="entry name" value="Arf"/>
    <property type="match status" value="1"/>
</dbReference>
<dbReference type="GO" id="GO:0005525">
    <property type="term" value="F:GTP binding"/>
    <property type="evidence" value="ECO:0007669"/>
    <property type="project" value="UniProtKB-KW"/>
</dbReference>
<sequence length="199" mass="22109">MLTGCGAKVRIKILSLPNLTKSSLLVTLWFPNLSSCIYPRSKRLCYVTAYSGCTLTPSPSTTRALVMSVSSVVTPSLNSATYMSISSSNAGILGCWWTIQILSRTRHYYQNTASIIFVIDATNYERVSEVQEEIAKLTTEESFSGTNLLLFLNKQDQPNAINFSQMIEQLRLMILKIENTTTGAGIFEGLDWLSQSLKK</sequence>
<evidence type="ECO:0000256" key="3">
    <source>
        <dbReference type="PIRSR" id="PIRSR606689-1"/>
    </source>
</evidence>
<dbReference type="InParanoid" id="D3B209"/>
<evidence type="ECO:0000313" key="4">
    <source>
        <dbReference type="EMBL" id="EFA85333.1"/>
    </source>
</evidence>